<evidence type="ECO:0000313" key="9">
    <source>
        <dbReference type="EMBL" id="KAL3793371.1"/>
    </source>
</evidence>
<evidence type="ECO:0000256" key="4">
    <source>
        <dbReference type="PIRSR" id="PIRSR623088-2"/>
    </source>
</evidence>
<accession>A0ABD3Q1P6</accession>
<dbReference type="EC" id="3.1.4.-" evidence="6"/>
<keyword evidence="2 6" id="KW-0378">Hydrolase</keyword>
<feature type="region of interest" description="Disordered" evidence="7">
    <location>
        <begin position="71"/>
        <end position="91"/>
    </location>
</feature>
<feature type="domain" description="PDEase" evidence="8">
    <location>
        <begin position="346"/>
        <end position="716"/>
    </location>
</feature>
<protein>
    <recommendedName>
        <fullName evidence="6">Phosphodiesterase</fullName>
        <ecNumber evidence="6">3.1.4.-</ecNumber>
    </recommendedName>
</protein>
<dbReference type="InterPro" id="IPR002073">
    <property type="entry name" value="PDEase_catalytic_dom"/>
</dbReference>
<gene>
    <name evidence="9" type="ORF">ACHAWO_002572</name>
</gene>
<evidence type="ECO:0000313" key="10">
    <source>
        <dbReference type="Proteomes" id="UP001530400"/>
    </source>
</evidence>
<dbReference type="InterPro" id="IPR036971">
    <property type="entry name" value="PDEase_catalytic_dom_sf"/>
</dbReference>
<evidence type="ECO:0000256" key="5">
    <source>
        <dbReference type="PIRSR" id="PIRSR623088-3"/>
    </source>
</evidence>
<dbReference type="PANTHER" id="PTHR11347">
    <property type="entry name" value="CYCLIC NUCLEOTIDE PHOSPHODIESTERASE"/>
    <property type="match status" value="1"/>
</dbReference>
<feature type="binding site" evidence="4">
    <location>
        <position position="480"/>
    </location>
    <ligand>
        <name>AMP</name>
        <dbReference type="ChEBI" id="CHEBI:456215"/>
    </ligand>
</feature>
<feature type="binding site" evidence="5">
    <location>
        <position position="480"/>
    </location>
    <ligand>
        <name>Zn(2+)</name>
        <dbReference type="ChEBI" id="CHEBI:29105"/>
        <label>1</label>
    </ligand>
</feature>
<keyword evidence="10" id="KW-1185">Reference proteome</keyword>
<proteinExistence type="inferred from homology"/>
<dbReference type="Proteomes" id="UP001530400">
    <property type="component" value="Unassembled WGS sequence"/>
</dbReference>
<feature type="binding site" evidence="5">
    <location>
        <position position="622"/>
    </location>
    <ligand>
        <name>Zn(2+)</name>
        <dbReference type="ChEBI" id="CHEBI:29105"/>
        <label>1</label>
    </ligand>
</feature>
<feature type="binding site" evidence="5">
    <location>
        <position position="479"/>
    </location>
    <ligand>
        <name>Zn(2+)</name>
        <dbReference type="ChEBI" id="CHEBI:29105"/>
        <label>1</label>
    </ligand>
</feature>
<dbReference type="InterPro" id="IPR003607">
    <property type="entry name" value="HD/PDEase_dom"/>
</dbReference>
<reference evidence="9 10" key="1">
    <citation type="submission" date="2024-10" db="EMBL/GenBank/DDBJ databases">
        <title>Updated reference genomes for cyclostephanoid diatoms.</title>
        <authorList>
            <person name="Roberts W.R."/>
            <person name="Alverson A.J."/>
        </authorList>
    </citation>
    <scope>NUCLEOTIDE SEQUENCE [LARGE SCALE GENOMIC DNA]</scope>
    <source>
        <strain evidence="9 10">AJA010-31</strain>
    </source>
</reference>
<evidence type="ECO:0000256" key="1">
    <source>
        <dbReference type="ARBA" id="ARBA00022723"/>
    </source>
</evidence>
<name>A0ABD3Q1P6_9STRA</name>
<evidence type="ECO:0000259" key="8">
    <source>
        <dbReference type="PROSITE" id="PS51845"/>
    </source>
</evidence>
<dbReference type="SMART" id="SM00471">
    <property type="entry name" value="HDc"/>
    <property type="match status" value="1"/>
</dbReference>
<comment type="similarity">
    <text evidence="6">Belongs to the cyclic nucleotide phosphodiesterase family.</text>
</comment>
<evidence type="ECO:0000256" key="2">
    <source>
        <dbReference type="ARBA" id="ARBA00022801"/>
    </source>
</evidence>
<feature type="binding site" evidence="4">
    <location>
        <begin position="437"/>
        <end position="441"/>
    </location>
    <ligand>
        <name>AMP</name>
        <dbReference type="ChEBI" id="CHEBI:456215"/>
    </ligand>
</feature>
<dbReference type="PROSITE" id="PS00126">
    <property type="entry name" value="PDEASE_I_1"/>
    <property type="match status" value="1"/>
</dbReference>
<dbReference type="Gene3D" id="1.10.1300.10">
    <property type="entry name" value="3'5'-cyclic nucleotide phosphodiesterase, catalytic domain"/>
    <property type="match status" value="1"/>
</dbReference>
<feature type="compositionally biased region" description="Basic and acidic residues" evidence="7">
    <location>
        <begin position="79"/>
        <end position="91"/>
    </location>
</feature>
<evidence type="ECO:0000256" key="6">
    <source>
        <dbReference type="RuleBase" id="RU363067"/>
    </source>
</evidence>
<dbReference type="PROSITE" id="PS51845">
    <property type="entry name" value="PDEASE_I_2"/>
    <property type="match status" value="1"/>
</dbReference>
<dbReference type="GO" id="GO:0046872">
    <property type="term" value="F:metal ion binding"/>
    <property type="evidence" value="ECO:0007669"/>
    <property type="project" value="UniProtKB-KW"/>
</dbReference>
<dbReference type="SUPFAM" id="SSF109604">
    <property type="entry name" value="HD-domain/PDEase-like"/>
    <property type="match status" value="1"/>
</dbReference>
<organism evidence="9 10">
    <name type="scientific">Cyclotella atomus</name>
    <dbReference type="NCBI Taxonomy" id="382360"/>
    <lineage>
        <taxon>Eukaryota</taxon>
        <taxon>Sar</taxon>
        <taxon>Stramenopiles</taxon>
        <taxon>Ochrophyta</taxon>
        <taxon>Bacillariophyta</taxon>
        <taxon>Coscinodiscophyceae</taxon>
        <taxon>Thalassiosirophycidae</taxon>
        <taxon>Stephanodiscales</taxon>
        <taxon>Stephanodiscaceae</taxon>
        <taxon>Cyclotella</taxon>
    </lineage>
</organism>
<dbReference type="PRINTS" id="PR00387">
    <property type="entry name" value="PDIESTERASE1"/>
</dbReference>
<evidence type="ECO:0000256" key="7">
    <source>
        <dbReference type="SAM" id="MobiDB-lite"/>
    </source>
</evidence>
<dbReference type="GO" id="GO:0016787">
    <property type="term" value="F:hydrolase activity"/>
    <property type="evidence" value="ECO:0007669"/>
    <property type="project" value="UniProtKB-KW"/>
</dbReference>
<feature type="binding site" evidence="4">
    <location>
        <position position="622"/>
    </location>
    <ligand>
        <name>AMP</name>
        <dbReference type="ChEBI" id="CHEBI:456215"/>
    </ligand>
</feature>
<feature type="binding site" evidence="5">
    <location>
        <position position="441"/>
    </location>
    <ligand>
        <name>Zn(2+)</name>
        <dbReference type="ChEBI" id="CHEBI:29105"/>
        <label>1</label>
    </ligand>
</feature>
<comment type="caution">
    <text evidence="9">The sequence shown here is derived from an EMBL/GenBank/DDBJ whole genome shotgun (WGS) entry which is preliminary data.</text>
</comment>
<sequence length="717" mass="80916">MPQDRVSTIDGSYHGEFSERVETLVTELDNQLEALEELLPLAKLSDIAPPEQLDAIKRISPTVQDLIMCFNSGHTSSSNHRDSRDEPRRLSLPDNVVFSGRSAKNLMLSATSVSTKQLLDNVLEHTSKPRKGRHTVFLRRDEEEEEFESKIPKDLLVRMINSEKSVSARSSVAYIAQTYGGVELPDDFNKKRKSVSLKMAALNVMNSNVFVKGLVQEIGAWDKAGVNYLPTEFKVLSFDKKVQMARMLSWDRLRAWGFNAFEVEKISSHQSFGYDESTIGMDDSNRLNLEITERGCPIVLIGWAILSSPYAQLWSYYYYYFALILQYSPYRSQYFSTKLAMARNVNDAELIEQAENIIRQKANNIEYPIASSICEDFCGKTGKAEENKSPQDQLDNNESELAGYYLLDKFGITPKAICHFLRKVEKEYPSRDVNPYHNNIHASDVIQTTHALIQLGGKDLASVYSTLEIFTILIAAALHDVRHPGTNNNYQINKQTDLAMLYNDQSVLENMHASRASYLLKESGEAVDNGDVTEGIFGTLGKADRNKVRTGVLRSILSTDMSYHFKSVSKMSGYIEEVLDEINCEITELPDSSPASVLSRLRKSEHSKLREKLLPFILHLADISNPTKPPDVSIEWSNSAYDEFFQQGDKEAKEGMPISPLCDRTTTHPPDGQLGFINYVVKPAFVVLKQCLPGVDEVLAQLDENLEYWEVMKAEAE</sequence>
<dbReference type="EMBL" id="JALLPJ020000396">
    <property type="protein sequence ID" value="KAL3793371.1"/>
    <property type="molecule type" value="Genomic_DNA"/>
</dbReference>
<feature type="binding site" evidence="5">
    <location>
        <position position="480"/>
    </location>
    <ligand>
        <name>Zn(2+)</name>
        <dbReference type="ChEBI" id="CHEBI:29105"/>
        <label>2</label>
    </ligand>
</feature>
<dbReference type="Pfam" id="PF00233">
    <property type="entry name" value="PDEase_I"/>
    <property type="match status" value="1"/>
</dbReference>
<dbReference type="InterPro" id="IPR023174">
    <property type="entry name" value="PDEase_CS"/>
</dbReference>
<feature type="binding site" evidence="4">
    <location>
        <position position="673"/>
    </location>
    <ligand>
        <name>AMP</name>
        <dbReference type="ChEBI" id="CHEBI:456215"/>
    </ligand>
</feature>
<dbReference type="AlphaFoldDB" id="A0ABD3Q1P6"/>
<feature type="active site" description="Proton donor" evidence="3">
    <location>
        <position position="437"/>
    </location>
</feature>
<dbReference type="InterPro" id="IPR023088">
    <property type="entry name" value="PDEase"/>
</dbReference>
<comment type="cofactor">
    <cofactor evidence="6">
        <name>a divalent metal cation</name>
        <dbReference type="ChEBI" id="CHEBI:60240"/>
    </cofactor>
    <text evidence="6">Binds 2 divalent metal cations per subunit. Site 1 may preferentially bind zinc ions, while site 2 has a preference for magnesium and/or manganese ions.</text>
</comment>
<evidence type="ECO:0000256" key="3">
    <source>
        <dbReference type="PIRSR" id="PIRSR623088-1"/>
    </source>
</evidence>
<keyword evidence="1 5" id="KW-0479">Metal-binding</keyword>